<reference evidence="1 2" key="1">
    <citation type="submission" date="2023-08" db="EMBL/GenBank/DDBJ databases">
        <title>A Necator americanus chromosomal reference genome.</title>
        <authorList>
            <person name="Ilik V."/>
            <person name="Petrzelkova K.J."/>
            <person name="Pardy F."/>
            <person name="Fuh T."/>
            <person name="Niatou-Singa F.S."/>
            <person name="Gouil Q."/>
            <person name="Baker L."/>
            <person name="Ritchie M.E."/>
            <person name="Jex A.R."/>
            <person name="Gazzola D."/>
            <person name="Li H."/>
            <person name="Toshio Fujiwara R."/>
            <person name="Zhan B."/>
            <person name="Aroian R.V."/>
            <person name="Pafco B."/>
            <person name="Schwarz E.M."/>
        </authorList>
    </citation>
    <scope>NUCLEOTIDE SEQUENCE [LARGE SCALE GENOMIC DNA]</scope>
    <source>
        <strain evidence="1 2">Aroian</strain>
        <tissue evidence="1">Whole animal</tissue>
    </source>
</reference>
<keyword evidence="2" id="KW-1185">Reference proteome</keyword>
<evidence type="ECO:0000313" key="1">
    <source>
        <dbReference type="EMBL" id="KAK6759399.1"/>
    </source>
</evidence>
<accession>A0ABR1E9P1</accession>
<comment type="caution">
    <text evidence="1">The sequence shown here is derived from an EMBL/GenBank/DDBJ whole genome shotgun (WGS) entry which is preliminary data.</text>
</comment>
<sequence length="153" mass="17573">MAGEALKKKYEHLLVREMFGNRSVCTRSNVARVKTTRTRRRRKQNLSIVADDIKTERVKYVLPENNHDDAVKNTTSPLYCSKKSEEPNRCSGLVEEENAKHGDCIACNKDHENPKSEPSEAIAGHFLEKTPFHSDYERSYYDSRKLIPGKVPH</sequence>
<proteinExistence type="predicted"/>
<organism evidence="1 2">
    <name type="scientific">Necator americanus</name>
    <name type="common">Human hookworm</name>
    <dbReference type="NCBI Taxonomy" id="51031"/>
    <lineage>
        <taxon>Eukaryota</taxon>
        <taxon>Metazoa</taxon>
        <taxon>Ecdysozoa</taxon>
        <taxon>Nematoda</taxon>
        <taxon>Chromadorea</taxon>
        <taxon>Rhabditida</taxon>
        <taxon>Rhabditina</taxon>
        <taxon>Rhabditomorpha</taxon>
        <taxon>Strongyloidea</taxon>
        <taxon>Ancylostomatidae</taxon>
        <taxon>Bunostominae</taxon>
        <taxon>Necator</taxon>
    </lineage>
</organism>
<dbReference type="EMBL" id="JAVFWL010000006">
    <property type="protein sequence ID" value="KAK6759399.1"/>
    <property type="molecule type" value="Genomic_DNA"/>
</dbReference>
<name>A0ABR1E9P1_NECAM</name>
<protein>
    <submittedName>
        <fullName evidence="1">Uncharacterized protein</fullName>
    </submittedName>
</protein>
<gene>
    <name evidence="1" type="primary">Necator_chrX.g21320</name>
    <name evidence="1" type="ORF">RB195_021159</name>
</gene>
<dbReference type="Proteomes" id="UP001303046">
    <property type="component" value="Unassembled WGS sequence"/>
</dbReference>
<evidence type="ECO:0000313" key="2">
    <source>
        <dbReference type="Proteomes" id="UP001303046"/>
    </source>
</evidence>